<evidence type="ECO:0000313" key="1">
    <source>
        <dbReference type="Proteomes" id="UP000887577"/>
    </source>
</evidence>
<proteinExistence type="predicted"/>
<sequence>MHNQILSKKIKEINQQNIVAHIKYCASAFVQELKNTGEKKLETVPIFFISSYTLRSLMKGKEPPTAVYQEQQLMEYIKTKSKYSRNIVF</sequence>
<protein>
    <submittedName>
        <fullName evidence="2">Uncharacterized protein</fullName>
    </submittedName>
</protein>
<reference evidence="2" key="1">
    <citation type="submission" date="2022-11" db="UniProtKB">
        <authorList>
            <consortium name="WormBaseParasite"/>
        </authorList>
    </citation>
    <scope>IDENTIFICATION</scope>
</reference>
<keyword evidence="1" id="KW-1185">Reference proteome</keyword>
<organism evidence="1 2">
    <name type="scientific">Panagrolaimus superbus</name>
    <dbReference type="NCBI Taxonomy" id="310955"/>
    <lineage>
        <taxon>Eukaryota</taxon>
        <taxon>Metazoa</taxon>
        <taxon>Ecdysozoa</taxon>
        <taxon>Nematoda</taxon>
        <taxon>Chromadorea</taxon>
        <taxon>Rhabditida</taxon>
        <taxon>Tylenchina</taxon>
        <taxon>Panagrolaimomorpha</taxon>
        <taxon>Panagrolaimoidea</taxon>
        <taxon>Panagrolaimidae</taxon>
        <taxon>Panagrolaimus</taxon>
    </lineage>
</organism>
<evidence type="ECO:0000313" key="2">
    <source>
        <dbReference type="WBParaSite" id="PSU_v2.g13259.t1"/>
    </source>
</evidence>
<dbReference type="AlphaFoldDB" id="A0A914XZ83"/>
<dbReference type="WBParaSite" id="PSU_v2.g13259.t1">
    <property type="protein sequence ID" value="PSU_v2.g13259.t1"/>
    <property type="gene ID" value="PSU_v2.g13259"/>
</dbReference>
<name>A0A914XZ83_9BILA</name>
<dbReference type="Proteomes" id="UP000887577">
    <property type="component" value="Unplaced"/>
</dbReference>
<accession>A0A914XZ83</accession>